<dbReference type="Gene3D" id="3.40.470.10">
    <property type="entry name" value="Uracil-DNA glycosylase-like domain"/>
    <property type="match status" value="1"/>
</dbReference>
<feature type="domain" description="Uracil-DNA glycosylase-like" evidence="2">
    <location>
        <begin position="53"/>
        <end position="208"/>
    </location>
</feature>
<proteinExistence type="predicted"/>
<accession>A0A939KPX7</accession>
<dbReference type="Pfam" id="PF03167">
    <property type="entry name" value="UDG"/>
    <property type="match status" value="1"/>
</dbReference>
<dbReference type="PANTHER" id="PTHR42160:SF1">
    <property type="entry name" value="URACIL-DNA GLYCOSYLASE SUPERFAMILY PROTEIN"/>
    <property type="match status" value="1"/>
</dbReference>
<protein>
    <submittedName>
        <fullName evidence="3">Uracil-DNA glycosylase family protein</fullName>
    </submittedName>
</protein>
<evidence type="ECO:0000313" key="4">
    <source>
        <dbReference type="Proteomes" id="UP000664073"/>
    </source>
</evidence>
<feature type="region of interest" description="Disordered" evidence="1">
    <location>
        <begin position="1"/>
        <end position="21"/>
    </location>
</feature>
<dbReference type="PANTHER" id="PTHR42160">
    <property type="entry name" value="URACIL-DNA GLYCOSYLASE SUPERFAMILY PROTEIN"/>
    <property type="match status" value="1"/>
</dbReference>
<name>A0A939KPX7_9PROT</name>
<evidence type="ECO:0000259" key="2">
    <source>
        <dbReference type="SMART" id="SM00986"/>
    </source>
</evidence>
<dbReference type="InterPro" id="IPR005122">
    <property type="entry name" value="Uracil-DNA_glycosylase-like"/>
</dbReference>
<dbReference type="Proteomes" id="UP000664073">
    <property type="component" value="Unassembled WGS sequence"/>
</dbReference>
<gene>
    <name evidence="3" type="ORF">J2D77_05340</name>
</gene>
<evidence type="ECO:0000256" key="1">
    <source>
        <dbReference type="SAM" id="MobiDB-lite"/>
    </source>
</evidence>
<dbReference type="SMART" id="SM00986">
    <property type="entry name" value="UDG"/>
    <property type="match status" value="1"/>
</dbReference>
<reference evidence="3" key="1">
    <citation type="submission" date="2021-03" db="EMBL/GenBank/DDBJ databases">
        <title>The complete genome sequence of Acetobacter sp. TBRC 12339.</title>
        <authorList>
            <person name="Charoenyingcharoen P."/>
            <person name="Yukphan P."/>
        </authorList>
    </citation>
    <scope>NUCLEOTIDE SEQUENCE</scope>
    <source>
        <strain evidence="3">TBRC 12339</strain>
    </source>
</reference>
<dbReference type="InterPro" id="IPR036895">
    <property type="entry name" value="Uracil-DNA_glycosylase-like_sf"/>
</dbReference>
<evidence type="ECO:0000313" key="3">
    <source>
        <dbReference type="EMBL" id="MBO1324579.1"/>
    </source>
</evidence>
<keyword evidence="4" id="KW-1185">Reference proteome</keyword>
<comment type="caution">
    <text evidence="3">The sequence shown here is derived from an EMBL/GenBank/DDBJ whole genome shotgun (WGS) entry which is preliminary data.</text>
</comment>
<dbReference type="CDD" id="cd10033">
    <property type="entry name" value="UDG_like"/>
    <property type="match status" value="1"/>
</dbReference>
<dbReference type="AlphaFoldDB" id="A0A939KPX7"/>
<dbReference type="EMBL" id="JAFVMH010000002">
    <property type="protein sequence ID" value="MBO1324579.1"/>
    <property type="molecule type" value="Genomic_DNA"/>
</dbReference>
<dbReference type="InterPro" id="IPR047124">
    <property type="entry name" value="HI_0220.2"/>
</dbReference>
<dbReference type="SMART" id="SM00987">
    <property type="entry name" value="UreE_C"/>
    <property type="match status" value="1"/>
</dbReference>
<sequence>MPSSPIPPAAVSATRAGPKQPACPLQDGLQPLVDAIRACSACAHKLPLGPRPVLHVSRHARLLIASQAPGTRVHETGISFNDASGDRLRTWLGMSRDEFYDTTRVALVPMAFCYPGVLPKGGDRPPPPECAALWRERLLAQLPAIRLTLLVGSYAQNHVLGKGPVFERSLQFQRYLPEYFPLPHPSWRTGQWERATPAFGQVVLPALRREIRRALEG</sequence>
<dbReference type="SUPFAM" id="SSF52141">
    <property type="entry name" value="Uracil-DNA glycosylase-like"/>
    <property type="match status" value="1"/>
</dbReference>
<organism evidence="3 4">
    <name type="scientific">Acetobacter garciniae</name>
    <dbReference type="NCBI Taxonomy" id="2817435"/>
    <lineage>
        <taxon>Bacteria</taxon>
        <taxon>Pseudomonadati</taxon>
        <taxon>Pseudomonadota</taxon>
        <taxon>Alphaproteobacteria</taxon>
        <taxon>Acetobacterales</taxon>
        <taxon>Acetobacteraceae</taxon>
        <taxon>Acetobacter</taxon>
    </lineage>
</organism>